<dbReference type="InterPro" id="IPR011990">
    <property type="entry name" value="TPR-like_helical_dom_sf"/>
</dbReference>
<organism evidence="2 3">
    <name type="scientific">Beggiatoa leptomitoformis</name>
    <dbReference type="NCBI Taxonomy" id="288004"/>
    <lineage>
        <taxon>Bacteria</taxon>
        <taxon>Pseudomonadati</taxon>
        <taxon>Pseudomonadota</taxon>
        <taxon>Gammaproteobacteria</taxon>
        <taxon>Thiotrichales</taxon>
        <taxon>Thiotrichaceae</taxon>
        <taxon>Beggiatoa</taxon>
    </lineage>
</organism>
<dbReference type="OrthoDB" id="4149784at2"/>
<keyword evidence="3" id="KW-1185">Reference proteome</keyword>
<dbReference type="RefSeq" id="WP_062154027.1">
    <property type="nucleotide sequence ID" value="NZ_CP012373.2"/>
</dbReference>
<evidence type="ECO:0000259" key="1">
    <source>
        <dbReference type="Pfam" id="PF12770"/>
    </source>
</evidence>
<dbReference type="SUPFAM" id="SSF48452">
    <property type="entry name" value="TPR-like"/>
    <property type="match status" value="1"/>
</dbReference>
<dbReference type="Pfam" id="PF12770">
    <property type="entry name" value="CHAT"/>
    <property type="match status" value="1"/>
</dbReference>
<dbReference type="Gene3D" id="1.25.40.10">
    <property type="entry name" value="Tetratricopeptide repeat domain"/>
    <property type="match status" value="1"/>
</dbReference>
<proteinExistence type="predicted"/>
<dbReference type="AlphaFoldDB" id="A0A2N9YEQ0"/>
<protein>
    <submittedName>
        <fullName evidence="2">CHAT domain-containing protein</fullName>
    </submittedName>
</protein>
<evidence type="ECO:0000313" key="2">
    <source>
        <dbReference type="EMBL" id="AUI68944.1"/>
    </source>
</evidence>
<dbReference type="EMBL" id="CP018889">
    <property type="protein sequence ID" value="AUI68944.1"/>
    <property type="molecule type" value="Genomic_DNA"/>
</dbReference>
<name>A0A2N9YEQ0_9GAMM</name>
<sequence length="857" mass="97181">MDERLIEAVNAFLQVSNGKELNQVLQIFPELITNKAEIRKIIKVHIEKYKPDKPELIWNRYEDMLKNTSRTTLYYIHNEGVKYLEKFWKEGQITDLDDAIEKLKFTVDRTKSDSPALIERLNSLGIAVQEYAARLSSKESYNKCFEIYQQLIAKIPNHCDSFALLSGLKNNLAISAKNFCSKGSKFFGEDRLKCFEKDMVKYSSEAIEHYAQAIELKESLPPNLELPLLHHTLGNCLTDHYERLKTPSDLIEGLKAYEESVEKTPRNSSNYPKFLNGLATAYINRYDASGESQDLDNGINKCREAIKLGEEYSLEERAGAARNLLNWGYKYENWNLIEEAYPVVQKNSNLLVEKQLLREHQEAFLKDTQGIAVRVAYARIRTKQLEGAVEALEQGVARLLSSALARSNADLAQLQQDSPELYARYQDSLQVVNNAQRFYQNAPENLREKAQSEWQTAEKQFNALLADIRQLQGHESFLLIATDINTVKQVSKQQALIYIFFTKKGGYALNVFQGQIQATALPELKEATLLEKINGYFNAYDERGETWFKAIETMTEWLCQAVMQPILQNTPPNSQTTLIPIGLLNLLPLHAAAYVTTDSKRRYVLDDYTISYAPNALSLQTARKRAQIPAQKLLAINEPRPVKANALPSCTVEIQAIQQYFAQADIFAHEKATQEAVKNVLNNGYSVLHFSCHGGAKPEDPLKTGLLMAHNEMLTVQDFLNAQLNARLVSLSACETGMIGVKQVEEVVSLPTSLLQAGVAGVVASLWSVADLSTMLLMAQFYHRWFNEYPDNPAKALRLAQIWVRNSTNTEKLAFIENNHLSDETIEKMEDAIGFSADTEQIFRHPYYWAAFSYTGI</sequence>
<dbReference type="InterPro" id="IPR024983">
    <property type="entry name" value="CHAT_dom"/>
</dbReference>
<gene>
    <name evidence="2" type="ORF">BLE401_09695</name>
</gene>
<accession>A0A2N9YEQ0</accession>
<evidence type="ECO:0000313" key="3">
    <source>
        <dbReference type="Proteomes" id="UP000234271"/>
    </source>
</evidence>
<dbReference type="STRING" id="288004.AL038_14565"/>
<feature type="domain" description="CHAT" evidence="1">
    <location>
        <begin position="555"/>
        <end position="854"/>
    </location>
</feature>
<dbReference type="Proteomes" id="UP000234271">
    <property type="component" value="Chromosome"/>
</dbReference>
<dbReference type="KEGG" id="blep:AL038_14565"/>
<reference evidence="3" key="1">
    <citation type="submission" date="2016-12" db="EMBL/GenBank/DDBJ databases">
        <title>Complete Genome Sequence of Beggiatoa leptomitiformis D-401.</title>
        <authorList>
            <person name="Fomenkov A."/>
            <person name="Vincze T."/>
            <person name="Grabovich M."/>
            <person name="Anton B.P."/>
            <person name="Dubinina G."/>
            <person name="Orlova M."/>
            <person name="Belousova E."/>
            <person name="Roberts R.J."/>
        </authorList>
    </citation>
    <scope>NUCLEOTIDE SEQUENCE [LARGE SCALE GENOMIC DNA]</scope>
    <source>
        <strain evidence="3">D-401</strain>
    </source>
</reference>